<evidence type="ECO:0000313" key="7">
    <source>
        <dbReference type="Proteomes" id="UP000245506"/>
    </source>
</evidence>
<keyword evidence="3" id="KW-0010">Activator</keyword>
<dbReference type="GO" id="GO:0003700">
    <property type="term" value="F:DNA-binding transcription factor activity"/>
    <property type="evidence" value="ECO:0007669"/>
    <property type="project" value="InterPro"/>
</dbReference>
<keyword evidence="2" id="KW-0238">DNA-binding</keyword>
<organism evidence="6 7">
    <name type="scientific">Leucothrix arctica</name>
    <dbReference type="NCBI Taxonomy" id="1481894"/>
    <lineage>
        <taxon>Bacteria</taxon>
        <taxon>Pseudomonadati</taxon>
        <taxon>Pseudomonadota</taxon>
        <taxon>Gammaproteobacteria</taxon>
        <taxon>Thiotrichales</taxon>
        <taxon>Thiotrichaceae</taxon>
        <taxon>Leucothrix</taxon>
    </lineage>
</organism>
<dbReference type="PRINTS" id="PR00032">
    <property type="entry name" value="HTHARAC"/>
</dbReference>
<dbReference type="EMBL" id="QGKL01000031">
    <property type="protein sequence ID" value="PWQ95943.1"/>
    <property type="molecule type" value="Genomic_DNA"/>
</dbReference>
<dbReference type="PANTHER" id="PTHR46796:SF2">
    <property type="entry name" value="TRANSCRIPTIONAL REGULATORY PROTEIN"/>
    <property type="match status" value="1"/>
</dbReference>
<dbReference type="Gene3D" id="1.10.10.60">
    <property type="entry name" value="Homeodomain-like"/>
    <property type="match status" value="2"/>
</dbReference>
<keyword evidence="7" id="KW-1185">Reference proteome</keyword>
<dbReference type="SMART" id="SM00342">
    <property type="entry name" value="HTH_ARAC"/>
    <property type="match status" value="1"/>
</dbReference>
<dbReference type="GO" id="GO:0043565">
    <property type="term" value="F:sequence-specific DNA binding"/>
    <property type="evidence" value="ECO:0007669"/>
    <property type="project" value="InterPro"/>
</dbReference>
<dbReference type="SUPFAM" id="SSF51215">
    <property type="entry name" value="Regulatory protein AraC"/>
    <property type="match status" value="1"/>
</dbReference>
<keyword evidence="1" id="KW-0805">Transcription regulation</keyword>
<dbReference type="InterPro" id="IPR037923">
    <property type="entry name" value="HTH-like"/>
</dbReference>
<dbReference type="PROSITE" id="PS01124">
    <property type="entry name" value="HTH_ARAC_FAMILY_2"/>
    <property type="match status" value="1"/>
</dbReference>
<evidence type="ECO:0000256" key="4">
    <source>
        <dbReference type="ARBA" id="ARBA00023163"/>
    </source>
</evidence>
<evidence type="ECO:0000313" key="6">
    <source>
        <dbReference type="EMBL" id="PWQ95943.1"/>
    </source>
</evidence>
<comment type="caution">
    <text evidence="6">The sequence shown here is derived from an EMBL/GenBank/DDBJ whole genome shotgun (WGS) entry which is preliminary data.</text>
</comment>
<dbReference type="SUPFAM" id="SSF46689">
    <property type="entry name" value="Homeodomain-like"/>
    <property type="match status" value="2"/>
</dbReference>
<dbReference type="InterPro" id="IPR003313">
    <property type="entry name" value="AraC-bd"/>
</dbReference>
<evidence type="ECO:0000259" key="5">
    <source>
        <dbReference type="PROSITE" id="PS01124"/>
    </source>
</evidence>
<keyword evidence="4" id="KW-0804">Transcription</keyword>
<sequence>MHNNQSNYSYAKDLGGLELLHARYTNQTFSKHVHDGFCIGVIESGAQRFYRSGSNHLAAKNSIIIVNADQVHDGCRATDNGWSYRAIYPKPEKLMAISSEFQNSSDTAIPWFPDAVVHDPIVANQLRQLYTCLQQSTNQLLRESMYLASMTSLISRHSKQRTRLQTLGKEPKAVQLVREYIDSHFDQNISLAALASLSGLSPFYLARLFAKTTGLPPHAYQNQRQIHSAKQQLLSGVKPSEVAASCGFTDQSHFNRHFKKAFGITPGAYQRMMKISH</sequence>
<feature type="domain" description="HTH araC/xylS-type" evidence="5">
    <location>
        <begin position="175"/>
        <end position="272"/>
    </location>
</feature>
<dbReference type="RefSeq" id="WP_109823522.1">
    <property type="nucleotide sequence ID" value="NZ_QGKL01000031.1"/>
</dbReference>
<dbReference type="OrthoDB" id="9809338at2"/>
<dbReference type="InterPro" id="IPR009057">
    <property type="entry name" value="Homeodomain-like_sf"/>
</dbReference>
<name>A0A317CEZ8_9GAMM</name>
<evidence type="ECO:0000256" key="3">
    <source>
        <dbReference type="ARBA" id="ARBA00023159"/>
    </source>
</evidence>
<dbReference type="InterPro" id="IPR020449">
    <property type="entry name" value="Tscrpt_reg_AraC-type_HTH"/>
</dbReference>
<reference evidence="6 7" key="1">
    <citation type="submission" date="2018-05" db="EMBL/GenBank/DDBJ databases">
        <title>Leucothrix arctica sp. nov., isolated from Arctic seawater.</title>
        <authorList>
            <person name="Choi A."/>
            <person name="Baek K."/>
        </authorList>
    </citation>
    <scope>NUCLEOTIDE SEQUENCE [LARGE SCALE GENOMIC DNA]</scope>
    <source>
        <strain evidence="6 7">IMCC9719</strain>
    </source>
</reference>
<protein>
    <submittedName>
        <fullName evidence="6">AraC family transcriptional regulator</fullName>
    </submittedName>
</protein>
<dbReference type="InterPro" id="IPR050204">
    <property type="entry name" value="AraC_XylS_family_regulators"/>
</dbReference>
<accession>A0A317CEZ8</accession>
<dbReference type="Pfam" id="PF12833">
    <property type="entry name" value="HTH_18"/>
    <property type="match status" value="1"/>
</dbReference>
<dbReference type="AlphaFoldDB" id="A0A317CEZ8"/>
<proteinExistence type="predicted"/>
<dbReference type="InterPro" id="IPR018060">
    <property type="entry name" value="HTH_AraC"/>
</dbReference>
<dbReference type="PANTHER" id="PTHR46796">
    <property type="entry name" value="HTH-TYPE TRANSCRIPTIONAL ACTIVATOR RHAS-RELATED"/>
    <property type="match status" value="1"/>
</dbReference>
<gene>
    <name evidence="6" type="ORF">DKT75_11215</name>
</gene>
<evidence type="ECO:0000256" key="2">
    <source>
        <dbReference type="ARBA" id="ARBA00023125"/>
    </source>
</evidence>
<dbReference type="Pfam" id="PF02311">
    <property type="entry name" value="AraC_binding"/>
    <property type="match status" value="1"/>
</dbReference>
<dbReference type="Proteomes" id="UP000245506">
    <property type="component" value="Unassembled WGS sequence"/>
</dbReference>
<evidence type="ECO:0000256" key="1">
    <source>
        <dbReference type="ARBA" id="ARBA00023015"/>
    </source>
</evidence>